<sequence length="507" mass="55898">MAASSYDFAPSAGEWITAPDVPLEQLKERFVDVEIPAVPASFEAYREALRDDLLPYLVNVASPRFIGHMTSALPEFVPEMSRWMAQLNQNVVKIETSKALTLLERQVLAKLHRLFFDRPLSAYRDIVQDPEHVFGVFASGGSTANIAALWCARNRRLIDAGIGKQDLASIGAFEAIRRLGYSGAAIVASPLAHYSIRKAVAVMGLGEQNLVLLEQDAGRRVSLGDLEQKLRWCEEHRKLVIAIVAVAGATETGTIDPLADMARIAAKRAIPFHVDAAWGGAFIFSDRHRYLLDGISLADSITFCAHKQMFSAQGGSICLFRDTNVAHCASVHADYQARRGSFDMGQYTLEGSRPAASLLVHAILHVLSKQGLAWLVDNSMEKVAHFKRLLASSSGFELIGEPQTNIVNYRYIPVALRGYGPMYSESESRKIDEAVEAIQQEQFLRGRSFVSRTRISDGGRKIAVFRVVLSNPLITHDDLRAVLEDQENLAASVVEGRTQTEIYRSAG</sequence>
<dbReference type="InterPro" id="IPR015424">
    <property type="entry name" value="PyrdxlP-dep_Trfase"/>
</dbReference>
<dbReference type="GO" id="GO:0008483">
    <property type="term" value="F:transaminase activity"/>
    <property type="evidence" value="ECO:0007669"/>
    <property type="project" value="UniProtKB-KW"/>
</dbReference>
<evidence type="ECO:0000256" key="2">
    <source>
        <dbReference type="ARBA" id="ARBA00009533"/>
    </source>
</evidence>
<evidence type="ECO:0000313" key="8">
    <source>
        <dbReference type="Proteomes" id="UP000661077"/>
    </source>
</evidence>
<gene>
    <name evidence="7" type="ORF">JM946_17590</name>
</gene>
<evidence type="ECO:0000256" key="5">
    <source>
        <dbReference type="ARBA" id="ARBA00023239"/>
    </source>
</evidence>
<proteinExistence type="inferred from homology"/>
<keyword evidence="4 6" id="KW-0663">Pyridoxal phosphate</keyword>
<dbReference type="SUPFAM" id="SSF53383">
    <property type="entry name" value="PLP-dependent transferases"/>
    <property type="match status" value="1"/>
</dbReference>
<keyword evidence="7" id="KW-0808">Transferase</keyword>
<dbReference type="Gene3D" id="3.40.640.10">
    <property type="entry name" value="Type I PLP-dependent aspartate aminotransferase-like (Major domain)"/>
    <property type="match status" value="1"/>
</dbReference>
<comment type="caution">
    <text evidence="7">The sequence shown here is derived from an EMBL/GenBank/DDBJ whole genome shotgun (WGS) entry which is preliminary data.</text>
</comment>
<keyword evidence="8" id="KW-1185">Reference proteome</keyword>
<keyword evidence="3" id="KW-0210">Decarboxylase</keyword>
<comment type="similarity">
    <text evidence="2 6">Belongs to the group II decarboxylase family.</text>
</comment>
<dbReference type="Proteomes" id="UP000661077">
    <property type="component" value="Unassembled WGS sequence"/>
</dbReference>
<name>A0ABS1WZX6_9GAMM</name>
<comment type="cofactor">
    <cofactor evidence="1 6">
        <name>pyridoxal 5'-phosphate</name>
        <dbReference type="ChEBI" id="CHEBI:597326"/>
    </cofactor>
</comment>
<protein>
    <submittedName>
        <fullName evidence="7">Aminotransferase class V-fold PLP-dependent enzyme</fullName>
    </submittedName>
</protein>
<dbReference type="InterPro" id="IPR002129">
    <property type="entry name" value="PyrdxlP-dep_de-COase"/>
</dbReference>
<dbReference type="InterPro" id="IPR015422">
    <property type="entry name" value="PyrdxlP-dep_Trfase_small"/>
</dbReference>
<dbReference type="Gene3D" id="3.90.1150.10">
    <property type="entry name" value="Aspartate Aminotransferase, domain 1"/>
    <property type="match status" value="1"/>
</dbReference>
<organism evidence="7 8">
    <name type="scientific">Steroidobacter gossypii</name>
    <dbReference type="NCBI Taxonomy" id="2805490"/>
    <lineage>
        <taxon>Bacteria</taxon>
        <taxon>Pseudomonadati</taxon>
        <taxon>Pseudomonadota</taxon>
        <taxon>Gammaproteobacteria</taxon>
        <taxon>Steroidobacterales</taxon>
        <taxon>Steroidobacteraceae</taxon>
        <taxon>Steroidobacter</taxon>
    </lineage>
</organism>
<evidence type="ECO:0000313" key="7">
    <source>
        <dbReference type="EMBL" id="MBM0106545.1"/>
    </source>
</evidence>
<dbReference type="RefSeq" id="WP_203168666.1">
    <property type="nucleotide sequence ID" value="NZ_JAEVLS010000004.1"/>
</dbReference>
<dbReference type="EMBL" id="JAEVLS010000004">
    <property type="protein sequence ID" value="MBM0106545.1"/>
    <property type="molecule type" value="Genomic_DNA"/>
</dbReference>
<evidence type="ECO:0000256" key="1">
    <source>
        <dbReference type="ARBA" id="ARBA00001933"/>
    </source>
</evidence>
<keyword evidence="5 6" id="KW-0456">Lyase</keyword>
<evidence type="ECO:0000256" key="6">
    <source>
        <dbReference type="RuleBase" id="RU000382"/>
    </source>
</evidence>
<evidence type="ECO:0000256" key="3">
    <source>
        <dbReference type="ARBA" id="ARBA00022793"/>
    </source>
</evidence>
<keyword evidence="7" id="KW-0032">Aminotransferase</keyword>
<evidence type="ECO:0000256" key="4">
    <source>
        <dbReference type="ARBA" id="ARBA00022898"/>
    </source>
</evidence>
<dbReference type="InterPro" id="IPR015421">
    <property type="entry name" value="PyrdxlP-dep_Trfase_major"/>
</dbReference>
<accession>A0ABS1WZX6</accession>
<dbReference type="Pfam" id="PF00282">
    <property type="entry name" value="Pyridoxal_deC"/>
    <property type="match status" value="1"/>
</dbReference>
<dbReference type="PANTHER" id="PTHR45677:SF8">
    <property type="entry name" value="CYSTEINE SULFINIC ACID DECARBOXYLASE"/>
    <property type="match status" value="1"/>
</dbReference>
<reference evidence="7 8" key="1">
    <citation type="journal article" date="2021" name="Int. J. Syst. Evol. Microbiol.">
        <title>Steroidobacter gossypii sp. nov., isolated from soil of cotton cropping field.</title>
        <authorList>
            <person name="Huang R."/>
            <person name="Yang S."/>
            <person name="Zhen C."/>
            <person name="Liu W."/>
        </authorList>
    </citation>
    <scope>NUCLEOTIDE SEQUENCE [LARGE SCALE GENOMIC DNA]</scope>
    <source>
        <strain evidence="7 8">S1-65</strain>
    </source>
</reference>
<dbReference type="PANTHER" id="PTHR45677">
    <property type="entry name" value="GLUTAMATE DECARBOXYLASE-RELATED"/>
    <property type="match status" value="1"/>
</dbReference>